<keyword evidence="2" id="KW-0812">Transmembrane</keyword>
<proteinExistence type="predicted"/>
<feature type="compositionally biased region" description="Gly residues" evidence="1">
    <location>
        <begin position="60"/>
        <end position="71"/>
    </location>
</feature>
<protein>
    <submittedName>
        <fullName evidence="3">Uncharacterized protein</fullName>
    </submittedName>
</protein>
<keyword evidence="2" id="KW-0472">Membrane</keyword>
<organism evidence="3 4">
    <name type="scientific">Candidatus Kaiserbacteria bacterium RIFCSPHIGHO2_01_FULL_54_36</name>
    <dbReference type="NCBI Taxonomy" id="1798482"/>
    <lineage>
        <taxon>Bacteria</taxon>
        <taxon>Candidatus Kaiseribacteriota</taxon>
    </lineage>
</organism>
<dbReference type="EMBL" id="MFKV01000031">
    <property type="protein sequence ID" value="OGG49481.1"/>
    <property type="molecule type" value="Genomic_DNA"/>
</dbReference>
<sequence>MADTVINTPSSDGTGAAGMVVALIALVAIVVGGLLLFRYGGFAAPAQQDGTNINVTLPAGTGGTGDTGTTK</sequence>
<feature type="transmembrane region" description="Helical" evidence="2">
    <location>
        <begin position="16"/>
        <end position="37"/>
    </location>
</feature>
<evidence type="ECO:0000256" key="1">
    <source>
        <dbReference type="SAM" id="MobiDB-lite"/>
    </source>
</evidence>
<evidence type="ECO:0000313" key="3">
    <source>
        <dbReference type="EMBL" id="OGG49481.1"/>
    </source>
</evidence>
<dbReference type="AlphaFoldDB" id="A0A1F6CKH6"/>
<accession>A0A1F6CKH6</accession>
<evidence type="ECO:0000256" key="2">
    <source>
        <dbReference type="SAM" id="Phobius"/>
    </source>
</evidence>
<name>A0A1F6CKH6_9BACT</name>
<feature type="region of interest" description="Disordered" evidence="1">
    <location>
        <begin position="47"/>
        <end position="71"/>
    </location>
</feature>
<evidence type="ECO:0000313" key="4">
    <source>
        <dbReference type="Proteomes" id="UP000178370"/>
    </source>
</evidence>
<comment type="caution">
    <text evidence="3">The sequence shown here is derived from an EMBL/GenBank/DDBJ whole genome shotgun (WGS) entry which is preliminary data.</text>
</comment>
<keyword evidence="2" id="KW-1133">Transmembrane helix</keyword>
<dbReference type="Proteomes" id="UP000178370">
    <property type="component" value="Unassembled WGS sequence"/>
</dbReference>
<reference evidence="3 4" key="1">
    <citation type="journal article" date="2016" name="Nat. Commun.">
        <title>Thousands of microbial genomes shed light on interconnected biogeochemical processes in an aquifer system.</title>
        <authorList>
            <person name="Anantharaman K."/>
            <person name="Brown C.T."/>
            <person name="Hug L.A."/>
            <person name="Sharon I."/>
            <person name="Castelle C.J."/>
            <person name="Probst A.J."/>
            <person name="Thomas B.C."/>
            <person name="Singh A."/>
            <person name="Wilkins M.J."/>
            <person name="Karaoz U."/>
            <person name="Brodie E.L."/>
            <person name="Williams K.H."/>
            <person name="Hubbard S.S."/>
            <person name="Banfield J.F."/>
        </authorList>
    </citation>
    <scope>NUCLEOTIDE SEQUENCE [LARGE SCALE GENOMIC DNA]</scope>
</reference>
<gene>
    <name evidence="3" type="ORF">A2763_04115</name>
</gene>